<sequence length="315" mass="33896">MDIQRVTLITLGVQDLAAAKGFYERLGWVQRDGTEGVAFYQMQGAVLGLFGQADLAADQGRPGATLGTGAITLAQNFSTEAQVDTAFAQALAAGATALKQPEKVFWGGYSGYWADLDGHVWEVAMNPFWPLGPGGSLTLPGAVETIVEQDLGAQDDRQIADLLARCFTTDFGGRSYFMTRHHWRHVIRDDGQIVAHMGVQLRSMRLGGRLITVAGLSDVASDPAHRGKGLAATLLQAAIQRAKNSPAEYFLLFGTAGLYAGAGFRKVTNPMTYLDLTGAKTAEIHHEKADSLMVLPLRDTAWQDEAELDLLGGLF</sequence>
<dbReference type="PANTHER" id="PTHR36503">
    <property type="entry name" value="BLR2520 PROTEIN"/>
    <property type="match status" value="1"/>
</dbReference>
<dbReference type="SUPFAM" id="SSF54593">
    <property type="entry name" value="Glyoxalase/Bleomycin resistance protein/Dihydroxybiphenyl dioxygenase"/>
    <property type="match status" value="1"/>
</dbReference>
<dbReference type="CDD" id="cd04301">
    <property type="entry name" value="NAT_SF"/>
    <property type="match status" value="1"/>
</dbReference>
<dbReference type="AlphaFoldDB" id="A0A918WHG4"/>
<feature type="domain" description="N-acetyltransferase" evidence="1">
    <location>
        <begin position="146"/>
        <end position="283"/>
    </location>
</feature>
<dbReference type="InterPro" id="IPR000182">
    <property type="entry name" value="GNAT_dom"/>
</dbReference>
<dbReference type="InterPro" id="IPR037523">
    <property type="entry name" value="VOC_core"/>
</dbReference>
<name>A0A918WHG4_9RHOB</name>
<dbReference type="GO" id="GO:0016747">
    <property type="term" value="F:acyltransferase activity, transferring groups other than amino-acyl groups"/>
    <property type="evidence" value="ECO:0007669"/>
    <property type="project" value="InterPro"/>
</dbReference>
<reference evidence="3" key="2">
    <citation type="submission" date="2020-09" db="EMBL/GenBank/DDBJ databases">
        <authorList>
            <person name="Sun Q."/>
            <person name="Kim S."/>
        </authorList>
    </citation>
    <scope>NUCLEOTIDE SEQUENCE</scope>
    <source>
        <strain evidence="3">KCTC 23310</strain>
    </source>
</reference>
<accession>A0A918WHG4</accession>
<evidence type="ECO:0000259" key="2">
    <source>
        <dbReference type="PROSITE" id="PS51819"/>
    </source>
</evidence>
<evidence type="ECO:0000313" key="4">
    <source>
        <dbReference type="Proteomes" id="UP000638981"/>
    </source>
</evidence>
<evidence type="ECO:0000313" key="3">
    <source>
        <dbReference type="EMBL" id="GHC51984.1"/>
    </source>
</evidence>
<protein>
    <recommendedName>
        <fullName evidence="5">GNAT family N-acetyltransferase</fullName>
    </recommendedName>
</protein>
<evidence type="ECO:0008006" key="5">
    <source>
        <dbReference type="Google" id="ProtNLM"/>
    </source>
</evidence>
<dbReference type="PROSITE" id="PS51186">
    <property type="entry name" value="GNAT"/>
    <property type="match status" value="1"/>
</dbReference>
<feature type="domain" description="VOC" evidence="2">
    <location>
        <begin position="5"/>
        <end position="126"/>
    </location>
</feature>
<dbReference type="InterPro" id="IPR016181">
    <property type="entry name" value="Acyl_CoA_acyltransferase"/>
</dbReference>
<dbReference type="Pfam" id="PF00903">
    <property type="entry name" value="Glyoxalase"/>
    <property type="match status" value="1"/>
</dbReference>
<dbReference type="Gene3D" id="3.10.180.10">
    <property type="entry name" value="2,3-Dihydroxybiphenyl 1,2-Dioxygenase, domain 1"/>
    <property type="match status" value="1"/>
</dbReference>
<dbReference type="InterPro" id="IPR029068">
    <property type="entry name" value="Glyas_Bleomycin-R_OHBP_Dase"/>
</dbReference>
<reference evidence="3" key="1">
    <citation type="journal article" date="2014" name="Int. J. Syst. Evol. Microbiol.">
        <title>Complete genome sequence of Corynebacterium casei LMG S-19264T (=DSM 44701T), isolated from a smear-ripened cheese.</title>
        <authorList>
            <consortium name="US DOE Joint Genome Institute (JGI-PGF)"/>
            <person name="Walter F."/>
            <person name="Albersmeier A."/>
            <person name="Kalinowski J."/>
            <person name="Ruckert C."/>
        </authorList>
    </citation>
    <scope>NUCLEOTIDE SEQUENCE</scope>
    <source>
        <strain evidence="3">KCTC 23310</strain>
    </source>
</reference>
<keyword evidence="4" id="KW-1185">Reference proteome</keyword>
<gene>
    <name evidence="3" type="ORF">GCM10007315_13020</name>
</gene>
<dbReference type="Pfam" id="PF13527">
    <property type="entry name" value="Acetyltransf_9"/>
    <property type="match status" value="1"/>
</dbReference>
<evidence type="ECO:0000259" key="1">
    <source>
        <dbReference type="PROSITE" id="PS51186"/>
    </source>
</evidence>
<dbReference type="InterPro" id="IPR004360">
    <property type="entry name" value="Glyas_Fos-R_dOase_dom"/>
</dbReference>
<proteinExistence type="predicted"/>
<dbReference type="PROSITE" id="PS51819">
    <property type="entry name" value="VOC"/>
    <property type="match status" value="1"/>
</dbReference>
<dbReference type="EMBL" id="BMYJ01000003">
    <property type="protein sequence ID" value="GHC51984.1"/>
    <property type="molecule type" value="Genomic_DNA"/>
</dbReference>
<dbReference type="SUPFAM" id="SSF55729">
    <property type="entry name" value="Acyl-CoA N-acyltransferases (Nat)"/>
    <property type="match status" value="1"/>
</dbReference>
<dbReference type="Gene3D" id="3.40.630.30">
    <property type="match status" value="1"/>
</dbReference>
<comment type="caution">
    <text evidence="3">The sequence shown here is derived from an EMBL/GenBank/DDBJ whole genome shotgun (WGS) entry which is preliminary data.</text>
</comment>
<dbReference type="Proteomes" id="UP000638981">
    <property type="component" value="Unassembled WGS sequence"/>
</dbReference>
<organism evidence="3 4">
    <name type="scientific">Neogemmobacter tilapiae</name>
    <dbReference type="NCBI Taxonomy" id="875041"/>
    <lineage>
        <taxon>Bacteria</taxon>
        <taxon>Pseudomonadati</taxon>
        <taxon>Pseudomonadota</taxon>
        <taxon>Alphaproteobacteria</taxon>
        <taxon>Rhodobacterales</taxon>
        <taxon>Paracoccaceae</taxon>
        <taxon>Neogemmobacter</taxon>
    </lineage>
</organism>
<dbReference type="PANTHER" id="PTHR36503:SF1">
    <property type="entry name" value="BLR2520 PROTEIN"/>
    <property type="match status" value="1"/>
</dbReference>